<dbReference type="GO" id="GO:0005829">
    <property type="term" value="C:cytosol"/>
    <property type="evidence" value="ECO:0007669"/>
    <property type="project" value="TreeGrafter"/>
</dbReference>
<dbReference type="SUPFAM" id="SSF50129">
    <property type="entry name" value="GroES-like"/>
    <property type="match status" value="1"/>
</dbReference>
<evidence type="ECO:0000259" key="3">
    <source>
        <dbReference type="SMART" id="SM00829"/>
    </source>
</evidence>
<evidence type="ECO:0000256" key="2">
    <source>
        <dbReference type="ARBA" id="ARBA00023002"/>
    </source>
</evidence>
<name>A0AAU7U7F3_9DEIO</name>
<sequence>MEDTRPEGDDAVRALLIDAPSTGPDTTGLHILPLPVPGPTDVTIDVAYAGINYLDVMARRGDAGYVQHWPYAPGLEVAGTVRAVGSHVDGLTAGQPVVALTTGGGYAEVVRVPAALTVPLAAGVDLDLAATVPLTVSTALLLITDAARVQAGDTVLVQSAGGGLGHALAQLLPLYGCSQLIGTVGQASKEEAAQNAGFDLVLSREDGEFESFAAQSPGACQVILDPLGTALLDTDLRVAAQGARVVLFGNPSGEPFGPLPPAPRLLAGNIAVGGFSLRALAARAPHRVRWAMECSLAHLAARRLQLPRPSAVELADIPEIHQRMASGHSTGKFVARITS</sequence>
<geneLocation type="plasmid" evidence="4">
    <name>pDson03</name>
</geneLocation>
<dbReference type="GO" id="GO:0035925">
    <property type="term" value="F:mRNA 3'-UTR AU-rich region binding"/>
    <property type="evidence" value="ECO:0007669"/>
    <property type="project" value="TreeGrafter"/>
</dbReference>
<dbReference type="InterPro" id="IPR036291">
    <property type="entry name" value="NAD(P)-bd_dom_sf"/>
</dbReference>
<dbReference type="EMBL" id="CP158298">
    <property type="protein sequence ID" value="XBV84258.1"/>
    <property type="molecule type" value="Genomic_DNA"/>
</dbReference>
<dbReference type="GO" id="GO:0070402">
    <property type="term" value="F:NADPH binding"/>
    <property type="evidence" value="ECO:0007669"/>
    <property type="project" value="TreeGrafter"/>
</dbReference>
<evidence type="ECO:0000313" key="4">
    <source>
        <dbReference type="EMBL" id="XBV84258.1"/>
    </source>
</evidence>
<gene>
    <name evidence="4" type="ORF">ABOD76_04150</name>
</gene>
<dbReference type="Gene3D" id="3.90.180.10">
    <property type="entry name" value="Medium-chain alcohol dehydrogenases, catalytic domain"/>
    <property type="match status" value="1"/>
</dbReference>
<evidence type="ECO:0000256" key="1">
    <source>
        <dbReference type="ARBA" id="ARBA00022857"/>
    </source>
</evidence>
<dbReference type="GO" id="GO:0003960">
    <property type="term" value="F:quinone reductase (NADPH) activity"/>
    <property type="evidence" value="ECO:0007669"/>
    <property type="project" value="TreeGrafter"/>
</dbReference>
<dbReference type="InterPro" id="IPR011032">
    <property type="entry name" value="GroES-like_sf"/>
</dbReference>
<organism evidence="4">
    <name type="scientific">Deinococcus sonorensis KR-87</name>
    <dbReference type="NCBI Taxonomy" id="694439"/>
    <lineage>
        <taxon>Bacteria</taxon>
        <taxon>Thermotogati</taxon>
        <taxon>Deinococcota</taxon>
        <taxon>Deinococci</taxon>
        <taxon>Deinococcales</taxon>
        <taxon>Deinococcaceae</taxon>
        <taxon>Deinococcus</taxon>
    </lineage>
</organism>
<dbReference type="InterPro" id="IPR013149">
    <property type="entry name" value="ADH-like_C"/>
</dbReference>
<dbReference type="AlphaFoldDB" id="A0AAU7U7F3"/>
<feature type="domain" description="Enoyl reductase (ER)" evidence="3">
    <location>
        <begin position="23"/>
        <end position="335"/>
    </location>
</feature>
<dbReference type="PANTHER" id="PTHR48106">
    <property type="entry name" value="QUINONE OXIDOREDUCTASE PIG3-RELATED"/>
    <property type="match status" value="1"/>
</dbReference>
<reference evidence="4" key="1">
    <citation type="submission" date="2024-06" db="EMBL/GenBank/DDBJ databases">
        <title>Draft Genome Sequence of Deinococcus sonorensis Type Strain KR-87, a Biofilm Producing Representative of the Genus Deinococcus.</title>
        <authorList>
            <person name="Boren L.S."/>
            <person name="Grosso R.A."/>
            <person name="Hugenberg-Cox A.N."/>
            <person name="Hill J.T.E."/>
            <person name="Albert C.M."/>
            <person name="Tuohy J.M."/>
        </authorList>
    </citation>
    <scope>NUCLEOTIDE SEQUENCE</scope>
    <source>
        <strain evidence="4">KR-87</strain>
        <plasmid evidence="4">pDson03</plasmid>
    </source>
</reference>
<dbReference type="InterPro" id="IPR013154">
    <property type="entry name" value="ADH-like_N"/>
</dbReference>
<accession>A0AAU7U7F3</accession>
<dbReference type="SMART" id="SM00829">
    <property type="entry name" value="PKS_ER"/>
    <property type="match status" value="1"/>
</dbReference>
<dbReference type="PANTHER" id="PTHR48106:SF13">
    <property type="entry name" value="QUINONE OXIDOREDUCTASE-RELATED"/>
    <property type="match status" value="1"/>
</dbReference>
<keyword evidence="4" id="KW-0614">Plasmid</keyword>
<keyword evidence="1" id="KW-0521">NADP</keyword>
<proteinExistence type="predicted"/>
<protein>
    <submittedName>
        <fullName evidence="4">Zinc-binding dehydrogenase</fullName>
    </submittedName>
</protein>
<dbReference type="RefSeq" id="WP_350242294.1">
    <property type="nucleotide sequence ID" value="NZ_CP158298.1"/>
</dbReference>
<keyword evidence="2" id="KW-0560">Oxidoreductase</keyword>
<dbReference type="Gene3D" id="3.40.50.720">
    <property type="entry name" value="NAD(P)-binding Rossmann-like Domain"/>
    <property type="match status" value="1"/>
</dbReference>
<dbReference type="Pfam" id="PF08240">
    <property type="entry name" value="ADH_N"/>
    <property type="match status" value="1"/>
</dbReference>
<dbReference type="InterPro" id="IPR020843">
    <property type="entry name" value="ER"/>
</dbReference>
<dbReference type="KEGG" id="dsc:ABOD76_04150"/>
<dbReference type="SUPFAM" id="SSF51735">
    <property type="entry name" value="NAD(P)-binding Rossmann-fold domains"/>
    <property type="match status" value="1"/>
</dbReference>
<dbReference type="Pfam" id="PF00107">
    <property type="entry name" value="ADH_zinc_N"/>
    <property type="match status" value="1"/>
</dbReference>